<feature type="compositionally biased region" description="Basic residues" evidence="2">
    <location>
        <begin position="287"/>
        <end position="296"/>
    </location>
</feature>
<dbReference type="Proteomes" id="UP001500212">
    <property type="component" value="Unassembled WGS sequence"/>
</dbReference>
<dbReference type="EMBL" id="BAABHJ010000023">
    <property type="protein sequence ID" value="GAA4613371.1"/>
    <property type="molecule type" value="Genomic_DNA"/>
</dbReference>
<sequence>MLCPMVLPATLLVIAVSPARITAPGAGPPGWQWPLRPPPRVVRGFDPPAHPWESGHRGVDLATPPGRPVFAAGPGRVAFARDLAGRGVITIVHGALRTTYLPVRPTVRAGQLVPAGARIGVVEAILGHCGQDGCLHWGLLRGDSYLDPLSVLGLGPVRLLPWWRSGASATMTGDGGRGPYSPTVRAQPTEDSPARRRAGRPPAARPDAPPPATAPGDPFMGAAPDDPLTGTALDHPLAGAAPDGTAPATRPVGATTGIGAAVDPVVITAAAGLALFGLRARRRRNRIPTRARRHDRRVPTHITARSRGST</sequence>
<protein>
    <recommendedName>
        <fullName evidence="5">M23ase beta-sheet core domain-containing protein</fullName>
    </recommendedName>
</protein>
<evidence type="ECO:0000256" key="3">
    <source>
        <dbReference type="SAM" id="Phobius"/>
    </source>
</evidence>
<dbReference type="InterPro" id="IPR011055">
    <property type="entry name" value="Dup_hybrid_motif"/>
</dbReference>
<dbReference type="Pfam" id="PF01551">
    <property type="entry name" value="Peptidase_M23"/>
    <property type="match status" value="1"/>
</dbReference>
<proteinExistence type="predicted"/>
<organism evidence="6 7">
    <name type="scientific">Actinoallomurus liliacearum</name>
    <dbReference type="NCBI Taxonomy" id="1080073"/>
    <lineage>
        <taxon>Bacteria</taxon>
        <taxon>Bacillati</taxon>
        <taxon>Actinomycetota</taxon>
        <taxon>Actinomycetes</taxon>
        <taxon>Streptosporangiales</taxon>
        <taxon>Thermomonosporaceae</taxon>
        <taxon>Actinoallomurus</taxon>
    </lineage>
</organism>
<evidence type="ECO:0000256" key="1">
    <source>
        <dbReference type="ARBA" id="ARBA00022729"/>
    </source>
</evidence>
<feature type="compositionally biased region" description="Pro residues" evidence="2">
    <location>
        <begin position="203"/>
        <end position="213"/>
    </location>
</feature>
<keyword evidence="3" id="KW-0812">Transmembrane</keyword>
<keyword evidence="1 4" id="KW-0732">Signal</keyword>
<feature type="domain" description="M23ase beta-sheet core" evidence="5">
    <location>
        <begin position="55"/>
        <end position="148"/>
    </location>
</feature>
<keyword evidence="7" id="KW-1185">Reference proteome</keyword>
<evidence type="ECO:0000313" key="7">
    <source>
        <dbReference type="Proteomes" id="UP001500212"/>
    </source>
</evidence>
<keyword evidence="3" id="KW-0472">Membrane</keyword>
<dbReference type="CDD" id="cd12797">
    <property type="entry name" value="M23_peptidase"/>
    <property type="match status" value="1"/>
</dbReference>
<dbReference type="InterPro" id="IPR050570">
    <property type="entry name" value="Cell_wall_metabolism_enzyme"/>
</dbReference>
<dbReference type="PANTHER" id="PTHR21666:SF289">
    <property type="entry name" value="L-ALA--D-GLU ENDOPEPTIDASE"/>
    <property type="match status" value="1"/>
</dbReference>
<reference evidence="7" key="1">
    <citation type="journal article" date="2019" name="Int. J. Syst. Evol. Microbiol.">
        <title>The Global Catalogue of Microorganisms (GCM) 10K type strain sequencing project: providing services to taxonomists for standard genome sequencing and annotation.</title>
        <authorList>
            <consortium name="The Broad Institute Genomics Platform"/>
            <consortium name="The Broad Institute Genome Sequencing Center for Infectious Disease"/>
            <person name="Wu L."/>
            <person name="Ma J."/>
        </authorList>
    </citation>
    <scope>NUCLEOTIDE SEQUENCE [LARGE SCALE GENOMIC DNA]</scope>
    <source>
        <strain evidence="7">JCM 17938</strain>
    </source>
</reference>
<dbReference type="InterPro" id="IPR016047">
    <property type="entry name" value="M23ase_b-sheet_dom"/>
</dbReference>
<comment type="caution">
    <text evidence="6">The sequence shown here is derived from an EMBL/GenBank/DDBJ whole genome shotgun (WGS) entry which is preliminary data.</text>
</comment>
<evidence type="ECO:0000256" key="2">
    <source>
        <dbReference type="SAM" id="MobiDB-lite"/>
    </source>
</evidence>
<feature type="region of interest" description="Disordered" evidence="2">
    <location>
        <begin position="287"/>
        <end position="310"/>
    </location>
</feature>
<dbReference type="Gene3D" id="2.70.70.10">
    <property type="entry name" value="Glucose Permease (Domain IIA)"/>
    <property type="match status" value="1"/>
</dbReference>
<keyword evidence="3" id="KW-1133">Transmembrane helix</keyword>
<feature type="compositionally biased region" description="Low complexity" evidence="2">
    <location>
        <begin position="238"/>
        <end position="249"/>
    </location>
</feature>
<accession>A0ABP8TPP8</accession>
<evidence type="ECO:0000313" key="6">
    <source>
        <dbReference type="EMBL" id="GAA4613371.1"/>
    </source>
</evidence>
<gene>
    <name evidence="6" type="ORF">GCM10023195_57790</name>
</gene>
<feature type="signal peptide" evidence="4">
    <location>
        <begin position="1"/>
        <end position="22"/>
    </location>
</feature>
<feature type="chain" id="PRO_5047398628" description="M23ase beta-sheet core domain-containing protein" evidence="4">
    <location>
        <begin position="23"/>
        <end position="310"/>
    </location>
</feature>
<feature type="region of interest" description="Disordered" evidence="2">
    <location>
        <begin position="170"/>
        <end position="250"/>
    </location>
</feature>
<dbReference type="SUPFAM" id="SSF51261">
    <property type="entry name" value="Duplicated hybrid motif"/>
    <property type="match status" value="1"/>
</dbReference>
<evidence type="ECO:0000259" key="5">
    <source>
        <dbReference type="Pfam" id="PF01551"/>
    </source>
</evidence>
<name>A0ABP8TPP8_9ACTN</name>
<feature type="transmembrane region" description="Helical" evidence="3">
    <location>
        <begin position="257"/>
        <end position="278"/>
    </location>
</feature>
<dbReference type="PANTHER" id="PTHR21666">
    <property type="entry name" value="PEPTIDASE-RELATED"/>
    <property type="match status" value="1"/>
</dbReference>
<evidence type="ECO:0000256" key="4">
    <source>
        <dbReference type="SAM" id="SignalP"/>
    </source>
</evidence>